<dbReference type="InterPro" id="IPR011013">
    <property type="entry name" value="Gal_mutarotase_sf_dom"/>
</dbReference>
<dbReference type="GO" id="GO:0030246">
    <property type="term" value="F:carbohydrate binding"/>
    <property type="evidence" value="ECO:0007669"/>
    <property type="project" value="InterPro"/>
</dbReference>
<keyword evidence="10" id="KW-1185">Reference proteome</keyword>
<feature type="domain" description="Glycosyl hydrolases family 2 sugar binding" evidence="8">
    <location>
        <begin position="39"/>
        <end position="173"/>
    </location>
</feature>
<dbReference type="PANTHER" id="PTHR46323:SF2">
    <property type="entry name" value="BETA-GALACTOSIDASE"/>
    <property type="match status" value="1"/>
</dbReference>
<comment type="similarity">
    <text evidence="2">Belongs to the glycosyl hydrolase 2 family.</text>
</comment>
<dbReference type="Pfam" id="PF00703">
    <property type="entry name" value="Glyco_hydro_2"/>
    <property type="match status" value="1"/>
</dbReference>
<evidence type="ECO:0000259" key="7">
    <source>
        <dbReference type="Pfam" id="PF02836"/>
    </source>
</evidence>
<dbReference type="SUPFAM" id="SSF49785">
    <property type="entry name" value="Galactose-binding domain-like"/>
    <property type="match status" value="1"/>
</dbReference>
<evidence type="ECO:0000259" key="6">
    <source>
        <dbReference type="Pfam" id="PF00703"/>
    </source>
</evidence>
<dbReference type="RefSeq" id="WP_200358038.1">
    <property type="nucleotide sequence ID" value="NZ_JAENIL010000059.1"/>
</dbReference>
<evidence type="ECO:0000313" key="9">
    <source>
        <dbReference type="EMBL" id="MBK1879807.1"/>
    </source>
</evidence>
<accession>A0A934S4V1</accession>
<dbReference type="InterPro" id="IPR014718">
    <property type="entry name" value="GH-type_carb-bd"/>
</dbReference>
<dbReference type="Gene3D" id="2.60.120.260">
    <property type="entry name" value="Galactose-binding domain-like"/>
    <property type="match status" value="1"/>
</dbReference>
<dbReference type="InterPro" id="IPR006104">
    <property type="entry name" value="Glyco_hydro_2_N"/>
</dbReference>
<dbReference type="PRINTS" id="PR00132">
    <property type="entry name" value="GLHYDRLASE2"/>
</dbReference>
<dbReference type="Gene3D" id="2.60.40.10">
    <property type="entry name" value="Immunoglobulins"/>
    <property type="match status" value="1"/>
</dbReference>
<evidence type="ECO:0000256" key="4">
    <source>
        <dbReference type="ARBA" id="ARBA00022801"/>
    </source>
</evidence>
<dbReference type="EC" id="3.2.1.23" evidence="3"/>
<dbReference type="EMBL" id="JAENIL010000059">
    <property type="protein sequence ID" value="MBK1879807.1"/>
    <property type="molecule type" value="Genomic_DNA"/>
</dbReference>
<dbReference type="Pfam" id="PF02837">
    <property type="entry name" value="Glyco_hydro_2_N"/>
    <property type="match status" value="1"/>
</dbReference>
<name>A0A934S4V1_9BACT</name>
<dbReference type="GO" id="GO:0004565">
    <property type="term" value="F:beta-galactosidase activity"/>
    <property type="evidence" value="ECO:0007669"/>
    <property type="project" value="UniProtKB-EC"/>
</dbReference>
<evidence type="ECO:0000256" key="2">
    <source>
        <dbReference type="ARBA" id="ARBA00007401"/>
    </source>
</evidence>
<evidence type="ECO:0000256" key="3">
    <source>
        <dbReference type="ARBA" id="ARBA00012756"/>
    </source>
</evidence>
<comment type="caution">
    <text evidence="9">The sequence shown here is derived from an EMBL/GenBank/DDBJ whole genome shotgun (WGS) entry which is preliminary data.</text>
</comment>
<dbReference type="Pfam" id="PF02836">
    <property type="entry name" value="Glyco_hydro_2_C"/>
    <property type="match status" value="1"/>
</dbReference>
<feature type="domain" description="Glycoside hydrolase family 2 immunoglobulin-like beta-sandwich" evidence="6">
    <location>
        <begin position="216"/>
        <end position="286"/>
    </location>
</feature>
<comment type="catalytic activity">
    <reaction evidence="1">
        <text>Hydrolysis of terminal non-reducing beta-D-galactose residues in beta-D-galactosides.</text>
        <dbReference type="EC" id="3.2.1.23"/>
    </reaction>
</comment>
<proteinExistence type="inferred from homology"/>
<gene>
    <name evidence="9" type="ORF">JIN87_23185</name>
</gene>
<evidence type="ECO:0000256" key="1">
    <source>
        <dbReference type="ARBA" id="ARBA00001412"/>
    </source>
</evidence>
<protein>
    <recommendedName>
        <fullName evidence="3">beta-galactosidase</fullName>
        <ecNumber evidence="3">3.2.1.23</ecNumber>
    </recommendedName>
</protein>
<evidence type="ECO:0000256" key="5">
    <source>
        <dbReference type="ARBA" id="ARBA00023295"/>
    </source>
</evidence>
<dbReference type="SUPFAM" id="SSF51445">
    <property type="entry name" value="(Trans)glycosidases"/>
    <property type="match status" value="1"/>
</dbReference>
<dbReference type="AlphaFoldDB" id="A0A934S4V1"/>
<dbReference type="InterPro" id="IPR006101">
    <property type="entry name" value="Glyco_hydro_2"/>
</dbReference>
<sequence>MNLLSAAPAGERIYLSGKSHVDAVDWDFYCSAGRKSGEWTKIPVPSNWEQQGFGGYNYGHDDPDTKHAEEGTYKTSFFVPKEWKDKHVRLVFEGAMTETSIKINGKPVGAPNQGGYNPFRFILDKHSVEYGKENSLEVLVKKKPSNNSLDWAERKADYWVFGGIYRPVYLEVLPAAFVNRVAIDAKADGSFNMDVFPEAHTLRSFREELVWPMDSVKARIETLDGEVIGELDSQAIVGGSPRVRMNTKVKQPALWSPEYPNLYNVRVSLLKNGEVVSELVERFGFRTFERRLEDGLYLNGKKIKIRGINRNMFDPKHGRVISAEKAWKDARAIKSMNVNLVRSHLAPTTEFMKACDELGLMVITELCNWHDPVMATPIARNIAFELVTKYQNHPSVVLWANGNENGFNFEMDQLYRFYDLQERPVIHPWGFFDGIDTFHYPKYVELMRRLENPHVYLPTEFLHGLYDGGHGAGLEDYWNAIMAAPQAAGGVLWCWADAALERTDLNGKMDTYGNRSADGLVGPNGEKEASFFTVREIWSPVQIPLEALTKDFNGVLPIENGFYETNLKECQVTWSLLNFSAPFSTGAKTTVAAQGKLKGPAISPGKSGKLKLPLPSDWESSDALEVVVHSKSGTEIMKWSWALPKFETPKKKISGKLVQKKGDPFHVSLGNTSWSFSPETGQLLEASIDGKDAGIGRGPILYAESEDGIVEDSGSWVARVKKNGDQIVITSENKDAVASFYWTISADGSLRLDYDYGEIEETLVYCAVGFDLKDEAVAAKRWLGKGPHRVWANRMKGPQHGLWESEYNDFLSGEDWGKLEFKGVFGEVDWMRIDLKSGASLLVDPKSESEIGVLNPRNAEGQRDKNGKYGPVRAWWHYPQEGGLYLFHKTPAIGSKFANANQLGPQSEPARVSGPISGQVTFEIK</sequence>
<dbReference type="Gene3D" id="3.20.20.80">
    <property type="entry name" value="Glycosidases"/>
    <property type="match status" value="1"/>
</dbReference>
<dbReference type="InterPro" id="IPR006103">
    <property type="entry name" value="Glyco_hydro_2_cat"/>
</dbReference>
<dbReference type="InterPro" id="IPR013783">
    <property type="entry name" value="Ig-like_fold"/>
</dbReference>
<feature type="domain" description="Glycoside hydrolase family 2 catalytic" evidence="7">
    <location>
        <begin position="295"/>
        <end position="508"/>
    </location>
</feature>
<dbReference type="SUPFAM" id="SSF49303">
    <property type="entry name" value="beta-Galactosidase/glucuronidase domain"/>
    <property type="match status" value="1"/>
</dbReference>
<dbReference type="GO" id="GO:0009341">
    <property type="term" value="C:beta-galactosidase complex"/>
    <property type="evidence" value="ECO:0007669"/>
    <property type="project" value="TreeGrafter"/>
</dbReference>
<dbReference type="InterPro" id="IPR017853">
    <property type="entry name" value="GH"/>
</dbReference>
<dbReference type="InterPro" id="IPR050347">
    <property type="entry name" value="Bact_Beta-galactosidase"/>
</dbReference>
<dbReference type="InterPro" id="IPR008979">
    <property type="entry name" value="Galactose-bd-like_sf"/>
</dbReference>
<keyword evidence="4" id="KW-0378">Hydrolase</keyword>
<organism evidence="9 10">
    <name type="scientific">Pelagicoccus mobilis</name>
    <dbReference type="NCBI Taxonomy" id="415221"/>
    <lineage>
        <taxon>Bacteria</taxon>
        <taxon>Pseudomonadati</taxon>
        <taxon>Verrucomicrobiota</taxon>
        <taxon>Opitutia</taxon>
        <taxon>Puniceicoccales</taxon>
        <taxon>Pelagicoccaceae</taxon>
        <taxon>Pelagicoccus</taxon>
    </lineage>
</organism>
<dbReference type="GO" id="GO:0005990">
    <property type="term" value="P:lactose catabolic process"/>
    <property type="evidence" value="ECO:0007669"/>
    <property type="project" value="TreeGrafter"/>
</dbReference>
<evidence type="ECO:0000259" key="8">
    <source>
        <dbReference type="Pfam" id="PF02837"/>
    </source>
</evidence>
<dbReference type="PANTHER" id="PTHR46323">
    <property type="entry name" value="BETA-GALACTOSIDASE"/>
    <property type="match status" value="1"/>
</dbReference>
<evidence type="ECO:0000313" key="10">
    <source>
        <dbReference type="Proteomes" id="UP000617628"/>
    </source>
</evidence>
<dbReference type="InterPro" id="IPR036156">
    <property type="entry name" value="Beta-gal/glucu_dom_sf"/>
</dbReference>
<dbReference type="Proteomes" id="UP000617628">
    <property type="component" value="Unassembled WGS sequence"/>
</dbReference>
<dbReference type="SUPFAM" id="SSF74650">
    <property type="entry name" value="Galactose mutarotase-like"/>
    <property type="match status" value="1"/>
</dbReference>
<dbReference type="Gene3D" id="2.70.98.10">
    <property type="match status" value="1"/>
</dbReference>
<reference evidence="9" key="1">
    <citation type="submission" date="2021-01" db="EMBL/GenBank/DDBJ databases">
        <title>Modified the classification status of verrucomicrobia.</title>
        <authorList>
            <person name="Feng X."/>
        </authorList>
    </citation>
    <scope>NUCLEOTIDE SEQUENCE</scope>
    <source>
        <strain evidence="9">KCTC 13126</strain>
    </source>
</reference>
<dbReference type="InterPro" id="IPR006102">
    <property type="entry name" value="Ig-like_GH2"/>
</dbReference>
<keyword evidence="5" id="KW-0326">Glycosidase</keyword>